<evidence type="ECO:0000313" key="2">
    <source>
        <dbReference type="EMBL" id="QNN53033.1"/>
    </source>
</evidence>
<feature type="domain" description="Methyltransferase type 11" evidence="1">
    <location>
        <begin position="57"/>
        <end position="145"/>
    </location>
</feature>
<reference evidence="2 3" key="1">
    <citation type="submission" date="2020-08" db="EMBL/GenBank/DDBJ databases">
        <title>Genome sequence of Nocardioides mesophilus KACC 16243T.</title>
        <authorList>
            <person name="Hyun D.-W."/>
            <person name="Bae J.-W."/>
        </authorList>
    </citation>
    <scope>NUCLEOTIDE SEQUENCE [LARGE SCALE GENOMIC DNA]</scope>
    <source>
        <strain evidence="2 3">KACC 16243</strain>
    </source>
</reference>
<accession>A0A7G9RBQ8</accession>
<keyword evidence="3" id="KW-1185">Reference proteome</keyword>
<dbReference type="RefSeq" id="WP_187578875.1">
    <property type="nucleotide sequence ID" value="NZ_CP060713.1"/>
</dbReference>
<gene>
    <name evidence="2" type="ORF">H9L09_00550</name>
</gene>
<dbReference type="EMBL" id="CP060713">
    <property type="protein sequence ID" value="QNN53033.1"/>
    <property type="molecule type" value="Genomic_DNA"/>
</dbReference>
<protein>
    <submittedName>
        <fullName evidence="2">Class I SAM-dependent methyltransferase</fullName>
    </submittedName>
</protein>
<proteinExistence type="predicted"/>
<organism evidence="2 3">
    <name type="scientific">Nocardioides mesophilus</name>
    <dbReference type="NCBI Taxonomy" id="433659"/>
    <lineage>
        <taxon>Bacteria</taxon>
        <taxon>Bacillati</taxon>
        <taxon>Actinomycetota</taxon>
        <taxon>Actinomycetes</taxon>
        <taxon>Propionibacteriales</taxon>
        <taxon>Nocardioidaceae</taxon>
        <taxon>Nocardioides</taxon>
    </lineage>
</organism>
<dbReference type="KEGG" id="nmes:H9L09_00550"/>
<dbReference type="GO" id="GO:0032259">
    <property type="term" value="P:methylation"/>
    <property type="evidence" value="ECO:0007669"/>
    <property type="project" value="UniProtKB-KW"/>
</dbReference>
<evidence type="ECO:0000313" key="3">
    <source>
        <dbReference type="Proteomes" id="UP000515947"/>
    </source>
</evidence>
<dbReference type="Gene3D" id="3.40.50.150">
    <property type="entry name" value="Vaccinia Virus protein VP39"/>
    <property type="match status" value="1"/>
</dbReference>
<dbReference type="SUPFAM" id="SSF53335">
    <property type="entry name" value="S-adenosyl-L-methionine-dependent methyltransferases"/>
    <property type="match status" value="1"/>
</dbReference>
<dbReference type="CDD" id="cd02440">
    <property type="entry name" value="AdoMet_MTases"/>
    <property type="match status" value="1"/>
</dbReference>
<sequence length="247" mass="27533">MRSSSSRSADGLRRSVRLFRAFREEQSDPRGFYGLIADDAVRQVARHALVRGRLVADFGGGPGFYTRAFRAAGARTVLVDADPVELTLDGPADRSAVVGRVEQSPLADRSVDIAFSSNMLEHVPDFASACDAMARVVRPGGLLVLSFTVWFGPWGGHETSPWHYFGGNRAARRYARTHGVPPKNLFGSTMYAAHVRDGLRWSAQARDFEVLELRPRYLPPWAAVVLRLPLLREVLTWNLWMVLRRTG</sequence>
<dbReference type="GO" id="GO:0008757">
    <property type="term" value="F:S-adenosylmethionine-dependent methyltransferase activity"/>
    <property type="evidence" value="ECO:0007669"/>
    <property type="project" value="InterPro"/>
</dbReference>
<evidence type="ECO:0000259" key="1">
    <source>
        <dbReference type="Pfam" id="PF08241"/>
    </source>
</evidence>
<dbReference type="InterPro" id="IPR029063">
    <property type="entry name" value="SAM-dependent_MTases_sf"/>
</dbReference>
<keyword evidence="2" id="KW-0808">Transferase</keyword>
<name>A0A7G9RBQ8_9ACTN</name>
<dbReference type="Proteomes" id="UP000515947">
    <property type="component" value="Chromosome"/>
</dbReference>
<keyword evidence="2" id="KW-0489">Methyltransferase</keyword>
<dbReference type="Pfam" id="PF08241">
    <property type="entry name" value="Methyltransf_11"/>
    <property type="match status" value="1"/>
</dbReference>
<dbReference type="InterPro" id="IPR013216">
    <property type="entry name" value="Methyltransf_11"/>
</dbReference>
<dbReference type="AlphaFoldDB" id="A0A7G9RBQ8"/>